<feature type="non-terminal residue" evidence="3">
    <location>
        <position position="96"/>
    </location>
</feature>
<dbReference type="Pfam" id="PF10283">
    <property type="entry name" value="zf-CCHH"/>
    <property type="match status" value="1"/>
</dbReference>
<dbReference type="OrthoDB" id="10256774at2759"/>
<protein>
    <recommendedName>
        <fullName evidence="2">PBZ-type domain-containing protein</fullName>
    </recommendedName>
</protein>
<keyword evidence="4" id="KW-1185">Reference proteome</keyword>
<dbReference type="AlphaFoldDB" id="A0A1V9Y1T9"/>
<reference evidence="3 4" key="1">
    <citation type="journal article" date="2017" name="Gigascience">
        <title>Draft genome of the honey bee ectoparasitic mite, Tropilaelaps mercedesae, is shaped by the parasitic life history.</title>
        <authorList>
            <person name="Dong X."/>
            <person name="Armstrong S.D."/>
            <person name="Xia D."/>
            <person name="Makepeace B.L."/>
            <person name="Darby A.C."/>
            <person name="Kadowaki T."/>
        </authorList>
    </citation>
    <scope>NUCLEOTIDE SEQUENCE [LARGE SCALE GENOMIC DNA]</scope>
    <source>
        <strain evidence="3">Wuxi-XJTLU</strain>
    </source>
</reference>
<evidence type="ECO:0000313" key="4">
    <source>
        <dbReference type="Proteomes" id="UP000192247"/>
    </source>
</evidence>
<dbReference type="EMBL" id="MNPL01000820">
    <property type="protein sequence ID" value="OQR79680.1"/>
    <property type="molecule type" value="Genomic_DNA"/>
</dbReference>
<feature type="domain" description="PBZ-type" evidence="2">
    <location>
        <begin position="20"/>
        <end position="45"/>
    </location>
</feature>
<dbReference type="Proteomes" id="UP000192247">
    <property type="component" value="Unassembled WGS sequence"/>
</dbReference>
<feature type="region of interest" description="Disordered" evidence="1">
    <location>
        <begin position="39"/>
        <end position="96"/>
    </location>
</feature>
<proteinExistence type="predicted"/>
<gene>
    <name evidence="3" type="ORF">BIW11_05562</name>
</gene>
<evidence type="ECO:0000259" key="2">
    <source>
        <dbReference type="Pfam" id="PF10283"/>
    </source>
</evidence>
<dbReference type="InParanoid" id="A0A1V9Y1T9"/>
<accession>A0A1V9Y1T9</accession>
<organism evidence="3 4">
    <name type="scientific">Tropilaelaps mercedesae</name>
    <dbReference type="NCBI Taxonomy" id="418985"/>
    <lineage>
        <taxon>Eukaryota</taxon>
        <taxon>Metazoa</taxon>
        <taxon>Ecdysozoa</taxon>
        <taxon>Arthropoda</taxon>
        <taxon>Chelicerata</taxon>
        <taxon>Arachnida</taxon>
        <taxon>Acari</taxon>
        <taxon>Parasitiformes</taxon>
        <taxon>Mesostigmata</taxon>
        <taxon>Gamasina</taxon>
        <taxon>Dermanyssoidea</taxon>
        <taxon>Laelapidae</taxon>
        <taxon>Tropilaelaps</taxon>
    </lineage>
</organism>
<comment type="caution">
    <text evidence="3">The sequence shown here is derived from an EMBL/GenBank/DDBJ whole genome shotgun (WGS) entry which is preliminary data.</text>
</comment>
<evidence type="ECO:0000313" key="3">
    <source>
        <dbReference type="EMBL" id="OQR79680.1"/>
    </source>
</evidence>
<evidence type="ECO:0000256" key="1">
    <source>
        <dbReference type="SAM" id="MobiDB-lite"/>
    </source>
</evidence>
<name>A0A1V9Y1T9_9ACAR</name>
<sequence>MATKRNAAEALDGGLDESPKPLCKWGPLCYRKNPDHLKEFAHPHRTPVPTKTKPADRSRFKATPAKPGRPPAFPSSDGSAKKMTVPLGEVKTPPKP</sequence>
<dbReference type="InterPro" id="IPR019406">
    <property type="entry name" value="APLF_PBZ"/>
</dbReference>
<dbReference type="EMBL" id="MNPL01000820">
    <property type="protein sequence ID" value="OQR79679.1"/>
    <property type="molecule type" value="Genomic_DNA"/>
</dbReference>